<dbReference type="SUPFAM" id="SSF53098">
    <property type="entry name" value="Ribonuclease H-like"/>
    <property type="match status" value="1"/>
</dbReference>
<protein>
    <recommendedName>
        <fullName evidence="6">Exonuclease domain-containing protein</fullName>
    </recommendedName>
</protein>
<feature type="domain" description="Exonuclease" evidence="6">
    <location>
        <begin position="388"/>
        <end position="560"/>
    </location>
</feature>
<evidence type="ECO:0000256" key="2">
    <source>
        <dbReference type="ARBA" id="ARBA00022801"/>
    </source>
</evidence>
<dbReference type="GO" id="GO:0005634">
    <property type="term" value="C:nucleus"/>
    <property type="evidence" value="ECO:0007669"/>
    <property type="project" value="TreeGrafter"/>
</dbReference>
<dbReference type="InterPro" id="IPR012337">
    <property type="entry name" value="RNaseH-like_sf"/>
</dbReference>
<dbReference type="InterPro" id="IPR047021">
    <property type="entry name" value="REXO1/3/4-like"/>
</dbReference>
<evidence type="ECO:0000256" key="3">
    <source>
        <dbReference type="ARBA" id="ARBA00022839"/>
    </source>
</evidence>
<dbReference type="GO" id="GO:0003676">
    <property type="term" value="F:nucleic acid binding"/>
    <property type="evidence" value="ECO:0007669"/>
    <property type="project" value="InterPro"/>
</dbReference>
<dbReference type="PANTHER" id="PTHR12801:SF114">
    <property type="entry name" value="EXONUCLEASE, PUTATIVE (AFU_ORTHOLOGUE AFUA_7G00870)-RELATED"/>
    <property type="match status" value="1"/>
</dbReference>
<keyword evidence="4" id="KW-0175">Coiled coil</keyword>
<evidence type="ECO:0000313" key="7">
    <source>
        <dbReference type="EMBL" id="CAD0110396.1"/>
    </source>
</evidence>
<feature type="region of interest" description="Disordered" evidence="5">
    <location>
        <begin position="184"/>
        <end position="231"/>
    </location>
</feature>
<organism evidence="7 8">
    <name type="scientific">Aureobasidium uvarum</name>
    <dbReference type="NCBI Taxonomy" id="2773716"/>
    <lineage>
        <taxon>Eukaryota</taxon>
        <taxon>Fungi</taxon>
        <taxon>Dikarya</taxon>
        <taxon>Ascomycota</taxon>
        <taxon>Pezizomycotina</taxon>
        <taxon>Dothideomycetes</taxon>
        <taxon>Dothideomycetidae</taxon>
        <taxon>Dothideales</taxon>
        <taxon>Saccotheciaceae</taxon>
        <taxon>Aureobasidium</taxon>
    </lineage>
</organism>
<dbReference type="OrthoDB" id="16516at2759"/>
<sequence>MRTHCPHSDNFTFIALTTAAEANRAVKELHNKRLFNQKVIVSLQRSNEGSATQMTGRKARSRIISMAPGSSPSTKPSTMSSGKENMEAQMPASIQILQGWSVYAQSTPPPFDPRRPTSFDTQTPNPPIVYNQQYPTLPYHSPPPINYGRFDPTAPVYPAPANHNLAYQFPPVLVPSAALPMLQQPPRTASEQRPRRNRERRKQFPPPHDGPSDSPDDVSLPASTKPGVDDSYDSVIHVSTCSSASAPSVSPSSNSQYCDNKTWPLLISSDPVPEARAWTSFRDDQIDAAYNTLERHCHGAESLISTGFNIKKPITPPLADLRAKVKCKSCRTSRQRLDRLIAEEDVKGCSVARDGMHSFGGISHLRSRYEDFEHPPAVSQSSLTSKRRAIALDCEMAGGKSGDGLVDQLIQLTAVDYLSGEVLISTLVKPTLNIRQWRTEIHGVSHNMIMQADREGTALRDVFHARKVLFSHMDRNTILVGHALHHDLNVLKIAHNRCVDSELLAKAAIDRCGRSSGTSLKKLCECLMGLSVQVMANHSCLEDSFAAREAVIYITSHPQELAIWAKAKQQAIDEETAMRVAAKQAKEEAREQVAAAEAKEKAAAADDKGIQPILTIAMPALVPTPANEIPDELQMNRGPSAGKKRKGGAWKALNSKDD</sequence>
<proteinExistence type="predicted"/>
<comment type="caution">
    <text evidence="7">The sequence shown here is derived from an EMBL/GenBank/DDBJ whole genome shotgun (WGS) entry which is preliminary data.</text>
</comment>
<dbReference type="GO" id="GO:0006364">
    <property type="term" value="P:rRNA processing"/>
    <property type="evidence" value="ECO:0007669"/>
    <property type="project" value="TreeGrafter"/>
</dbReference>
<dbReference type="GO" id="GO:0004527">
    <property type="term" value="F:exonuclease activity"/>
    <property type="evidence" value="ECO:0007669"/>
    <property type="project" value="UniProtKB-KW"/>
</dbReference>
<keyword evidence="2" id="KW-0378">Hydrolase</keyword>
<dbReference type="Pfam" id="PF00929">
    <property type="entry name" value="RNase_T"/>
    <property type="match status" value="1"/>
</dbReference>
<dbReference type="Proteomes" id="UP000745764">
    <property type="component" value="Unassembled WGS sequence"/>
</dbReference>
<keyword evidence="1" id="KW-0540">Nuclease</keyword>
<evidence type="ECO:0000313" key="8">
    <source>
        <dbReference type="Proteomes" id="UP000745764"/>
    </source>
</evidence>
<dbReference type="AlphaFoldDB" id="A0A9N8KGE0"/>
<evidence type="ECO:0000259" key="6">
    <source>
        <dbReference type="SMART" id="SM00479"/>
    </source>
</evidence>
<accession>A0A9N8KGE0</accession>
<name>A0A9N8KGE0_9PEZI</name>
<dbReference type="InterPro" id="IPR013520">
    <property type="entry name" value="Ribonucl_H"/>
</dbReference>
<feature type="region of interest" description="Disordered" evidence="5">
    <location>
        <begin position="626"/>
        <end position="658"/>
    </location>
</feature>
<dbReference type="PANTHER" id="PTHR12801">
    <property type="entry name" value="RNA EXONUCLEASE REXO1 / RECO3 FAMILY MEMBER-RELATED"/>
    <property type="match status" value="1"/>
</dbReference>
<keyword evidence="8" id="KW-1185">Reference proteome</keyword>
<evidence type="ECO:0000256" key="5">
    <source>
        <dbReference type="SAM" id="MobiDB-lite"/>
    </source>
</evidence>
<reference evidence="7" key="1">
    <citation type="submission" date="2020-06" db="EMBL/GenBank/DDBJ databases">
        <authorList>
            <person name="Onetto C."/>
        </authorList>
    </citation>
    <scope>NUCLEOTIDE SEQUENCE</scope>
</reference>
<dbReference type="InterPro" id="IPR036397">
    <property type="entry name" value="RNaseH_sf"/>
</dbReference>
<dbReference type="EMBL" id="CAINUL010000006">
    <property type="protein sequence ID" value="CAD0110396.1"/>
    <property type="molecule type" value="Genomic_DNA"/>
</dbReference>
<dbReference type="SMART" id="SM00479">
    <property type="entry name" value="EXOIII"/>
    <property type="match status" value="1"/>
</dbReference>
<dbReference type="CDD" id="cd06137">
    <property type="entry name" value="DEDDh_RNase"/>
    <property type="match status" value="1"/>
</dbReference>
<gene>
    <name evidence="7" type="ORF">AWRI4620_LOCUS4651</name>
</gene>
<dbReference type="GO" id="GO:0000027">
    <property type="term" value="P:ribosomal large subunit assembly"/>
    <property type="evidence" value="ECO:0007669"/>
    <property type="project" value="TreeGrafter"/>
</dbReference>
<dbReference type="Gene3D" id="3.30.420.10">
    <property type="entry name" value="Ribonuclease H-like superfamily/Ribonuclease H"/>
    <property type="match status" value="1"/>
</dbReference>
<evidence type="ECO:0000256" key="1">
    <source>
        <dbReference type="ARBA" id="ARBA00022722"/>
    </source>
</evidence>
<feature type="coiled-coil region" evidence="4">
    <location>
        <begin position="572"/>
        <end position="606"/>
    </location>
</feature>
<keyword evidence="3" id="KW-0269">Exonuclease</keyword>
<evidence type="ECO:0000256" key="4">
    <source>
        <dbReference type="SAM" id="Coils"/>
    </source>
</evidence>